<feature type="region of interest" description="Disordered" evidence="1">
    <location>
        <begin position="202"/>
        <end position="278"/>
    </location>
</feature>
<keyword evidence="2" id="KW-0812">Transmembrane</keyword>
<protein>
    <recommendedName>
        <fullName evidence="5">DUF5640 domain-containing protein</fullName>
    </recommendedName>
</protein>
<dbReference type="Proteomes" id="UP000253805">
    <property type="component" value="Unassembled WGS sequence"/>
</dbReference>
<dbReference type="InterPro" id="IPR012674">
    <property type="entry name" value="Calycin"/>
</dbReference>
<name>A0A369P087_9ACTN</name>
<evidence type="ECO:0000313" key="3">
    <source>
        <dbReference type="EMBL" id="RDC43897.1"/>
    </source>
</evidence>
<feature type="region of interest" description="Disordered" evidence="1">
    <location>
        <begin position="1"/>
        <end position="69"/>
    </location>
</feature>
<feature type="compositionally biased region" description="Low complexity" evidence="1">
    <location>
        <begin position="1"/>
        <end position="11"/>
    </location>
</feature>
<dbReference type="EMBL" id="PPUT01000017">
    <property type="protein sequence ID" value="RDC43897.1"/>
    <property type="molecule type" value="Genomic_DNA"/>
</dbReference>
<dbReference type="RefSeq" id="WP_114549191.1">
    <property type="nucleotide sequence ID" value="NZ_DBGDPA010000045.1"/>
</dbReference>
<proteinExistence type="predicted"/>
<evidence type="ECO:0008006" key="5">
    <source>
        <dbReference type="Google" id="ProtNLM"/>
    </source>
</evidence>
<feature type="compositionally biased region" description="Basic and acidic residues" evidence="1">
    <location>
        <begin position="49"/>
        <end position="61"/>
    </location>
</feature>
<keyword evidence="2" id="KW-1133">Transmembrane helix</keyword>
<evidence type="ECO:0000256" key="2">
    <source>
        <dbReference type="SAM" id="Phobius"/>
    </source>
</evidence>
<comment type="caution">
    <text evidence="3">The sequence shown here is derived from an EMBL/GenBank/DDBJ whole genome shotgun (WGS) entry which is preliminary data.</text>
</comment>
<gene>
    <name evidence="3" type="ORF">C1850_07420</name>
</gene>
<sequence length="278" mass="29071">MEEQSPAAGAPTGSGGRPLAEGRFRSAATTAATAQKPSSRRAVPSGEGDAGREVRKGREGRSSAPSRKRRHPVRVAVVSVVIVVVLLVGAAAGGFAWLRWFSEDDAADFAGTWYLAGTATPITITEDRIQLTDDVSYRYALNDQDKTFELSFGNLKGGGRYRFSLDRNQLALVDGDFSAADTLGDDIAWTLRALTESAQGRVLAPEEEAKGVTLLSRTPTGTPSLPEATDTPEATAGEDAKADTGDGSKSGNDDGGAEPDKADATPAPDTSDKADDRA</sequence>
<dbReference type="AlphaFoldDB" id="A0A369P087"/>
<accession>A0A369P087</accession>
<evidence type="ECO:0000313" key="4">
    <source>
        <dbReference type="Proteomes" id="UP000253805"/>
    </source>
</evidence>
<reference evidence="3 4" key="1">
    <citation type="journal article" date="2018" name="Elife">
        <title>Discovery and characterization of a prevalent human gut bacterial enzyme sufficient for the inactivation of a family of plant toxins.</title>
        <authorList>
            <person name="Koppel N."/>
            <person name="Bisanz J.E."/>
            <person name="Pandelia M.E."/>
            <person name="Turnbaugh P.J."/>
            <person name="Balskus E.P."/>
        </authorList>
    </citation>
    <scope>NUCLEOTIDE SEQUENCE [LARGE SCALE GENOMIC DNA]</scope>
    <source>
        <strain evidence="3 4">OB21 GAM 11</strain>
    </source>
</reference>
<organism evidence="3 4">
    <name type="scientific">Adlercreutzia equolifaciens subsp. celatus</name>
    <dbReference type="NCBI Taxonomy" id="394340"/>
    <lineage>
        <taxon>Bacteria</taxon>
        <taxon>Bacillati</taxon>
        <taxon>Actinomycetota</taxon>
        <taxon>Coriobacteriia</taxon>
        <taxon>Eggerthellales</taxon>
        <taxon>Eggerthellaceae</taxon>
        <taxon>Adlercreutzia</taxon>
    </lineage>
</organism>
<evidence type="ECO:0000256" key="1">
    <source>
        <dbReference type="SAM" id="MobiDB-lite"/>
    </source>
</evidence>
<feature type="transmembrane region" description="Helical" evidence="2">
    <location>
        <begin position="75"/>
        <end position="98"/>
    </location>
</feature>
<keyword evidence="2" id="KW-0472">Membrane</keyword>
<dbReference type="SUPFAM" id="SSF50814">
    <property type="entry name" value="Lipocalins"/>
    <property type="match status" value="1"/>
</dbReference>